<organism evidence="1 2">
    <name type="scientific">Parachaetomium inaequale</name>
    <dbReference type="NCBI Taxonomy" id="2588326"/>
    <lineage>
        <taxon>Eukaryota</taxon>
        <taxon>Fungi</taxon>
        <taxon>Dikarya</taxon>
        <taxon>Ascomycota</taxon>
        <taxon>Pezizomycotina</taxon>
        <taxon>Sordariomycetes</taxon>
        <taxon>Sordariomycetidae</taxon>
        <taxon>Sordariales</taxon>
        <taxon>Chaetomiaceae</taxon>
        <taxon>Parachaetomium</taxon>
    </lineage>
</organism>
<protein>
    <submittedName>
        <fullName evidence="1">Uncharacterized protein</fullName>
    </submittedName>
</protein>
<accession>A0AAN6PEQ5</accession>
<dbReference type="EMBL" id="MU854472">
    <property type="protein sequence ID" value="KAK4034622.1"/>
    <property type="molecule type" value="Genomic_DNA"/>
</dbReference>
<gene>
    <name evidence="1" type="ORF">C8A01DRAFT_38929</name>
</gene>
<dbReference type="AlphaFoldDB" id="A0AAN6PEQ5"/>
<reference evidence="2" key="1">
    <citation type="journal article" date="2023" name="Mol. Phylogenet. Evol.">
        <title>Genome-scale phylogeny and comparative genomics of the fungal order Sordariales.</title>
        <authorList>
            <person name="Hensen N."/>
            <person name="Bonometti L."/>
            <person name="Westerberg I."/>
            <person name="Brannstrom I.O."/>
            <person name="Guillou S."/>
            <person name="Cros-Aarteil S."/>
            <person name="Calhoun S."/>
            <person name="Haridas S."/>
            <person name="Kuo A."/>
            <person name="Mondo S."/>
            <person name="Pangilinan J."/>
            <person name="Riley R."/>
            <person name="LaButti K."/>
            <person name="Andreopoulos B."/>
            <person name="Lipzen A."/>
            <person name="Chen C."/>
            <person name="Yan M."/>
            <person name="Daum C."/>
            <person name="Ng V."/>
            <person name="Clum A."/>
            <person name="Steindorff A."/>
            <person name="Ohm R.A."/>
            <person name="Martin F."/>
            <person name="Silar P."/>
            <person name="Natvig D.O."/>
            <person name="Lalanne C."/>
            <person name="Gautier V."/>
            <person name="Ament-Velasquez S.L."/>
            <person name="Kruys A."/>
            <person name="Hutchinson M.I."/>
            <person name="Powell A.J."/>
            <person name="Barry K."/>
            <person name="Miller A.N."/>
            <person name="Grigoriev I.V."/>
            <person name="Debuchy R."/>
            <person name="Gladieux P."/>
            <person name="Hiltunen Thoren M."/>
            <person name="Johannesson H."/>
        </authorList>
    </citation>
    <scope>NUCLEOTIDE SEQUENCE [LARGE SCALE GENOMIC DNA]</scope>
    <source>
        <strain evidence="2">CBS 284.82</strain>
    </source>
</reference>
<evidence type="ECO:0000313" key="1">
    <source>
        <dbReference type="EMBL" id="KAK4034622.1"/>
    </source>
</evidence>
<comment type="caution">
    <text evidence="1">The sequence shown here is derived from an EMBL/GenBank/DDBJ whole genome shotgun (WGS) entry which is preliminary data.</text>
</comment>
<dbReference type="SUPFAM" id="SSF52047">
    <property type="entry name" value="RNI-like"/>
    <property type="match status" value="1"/>
</dbReference>
<evidence type="ECO:0000313" key="2">
    <source>
        <dbReference type="Proteomes" id="UP001303115"/>
    </source>
</evidence>
<keyword evidence="2" id="KW-1185">Reference proteome</keyword>
<dbReference type="InterPro" id="IPR032675">
    <property type="entry name" value="LRR_dom_sf"/>
</dbReference>
<name>A0AAN6PEQ5_9PEZI</name>
<dbReference type="Proteomes" id="UP001303115">
    <property type="component" value="Unassembled WGS sequence"/>
</dbReference>
<proteinExistence type="predicted"/>
<sequence>MKSPSPTACSLEDLPLDILEKICAELAVDLGQLEKLSLVALASTSRRLRFATARFQFQTIKIRFIDKSDLPHEVERWREILGARNPVPYVRRISIVEEEKPLEEWEDDIRKQWPPNIEEDFFDRVEPGVWPLDKDDEFWTRPEPIDFNPWGAVPTPSAKAEEQKLWAPVADFITSLRSLRDVDYLCKDQVPVTVLAALNEKDDGPVRLHVYGFSLRSLYQHPSHPDDIDEDEFYLATSPCLSSIRLQVPHHLDRTRGADHEGRHCFVEDAVEQMIEGFAPNLKSVSVVTTYSQRTPRQEDESTWSGFFPTQPTANTALKRGKGALETIALESVVNVGPDTIRAWSRLTDFTLLRSLHLRTYTINAPTLDLLSEIAESAGLRSLRSLSLWTTGFWENENEDSVTCDLGDTQIARLLRALSPLQSLELKGTFHETTLEAILDSHGASLQSLRLVPERDYDIIPLPFVLTRKRVESLVQACPNLQDLELLVPRSKGDEEEARIYRALAELPRLDRLSLFLDCSNVFEVEEDPGPFVPDIAEERIRDVIINLNTSDRALATDIFDALCLHRSPRLIRLYPAEIRNFGTEVREWSMLFIRDCLSRAWVRQRDDRAGHAGEFRITEIVAKDRFKSVREPLKGRYYTALDSIWPDAEPWPEGIDEMKSFPLWKPS</sequence>
<dbReference type="Gene3D" id="3.80.10.10">
    <property type="entry name" value="Ribonuclease Inhibitor"/>
    <property type="match status" value="1"/>
</dbReference>